<name>A0AAD6ZBF2_9AGAR</name>
<gene>
    <name evidence="1" type="ORF">DFH08DRAFT_917781</name>
</gene>
<dbReference type="Proteomes" id="UP001218218">
    <property type="component" value="Unassembled WGS sequence"/>
</dbReference>
<keyword evidence="2" id="KW-1185">Reference proteome</keyword>
<dbReference type="AlphaFoldDB" id="A0AAD6ZBF2"/>
<comment type="caution">
    <text evidence="1">The sequence shown here is derived from an EMBL/GenBank/DDBJ whole genome shotgun (WGS) entry which is preliminary data.</text>
</comment>
<reference evidence="1" key="1">
    <citation type="submission" date="2023-03" db="EMBL/GenBank/DDBJ databases">
        <title>Massive genome expansion in bonnet fungi (Mycena s.s.) driven by repeated elements and novel gene families across ecological guilds.</title>
        <authorList>
            <consortium name="Lawrence Berkeley National Laboratory"/>
            <person name="Harder C.B."/>
            <person name="Miyauchi S."/>
            <person name="Viragh M."/>
            <person name="Kuo A."/>
            <person name="Thoen E."/>
            <person name="Andreopoulos B."/>
            <person name="Lu D."/>
            <person name="Skrede I."/>
            <person name="Drula E."/>
            <person name="Henrissat B."/>
            <person name="Morin E."/>
            <person name="Kohler A."/>
            <person name="Barry K."/>
            <person name="LaButti K."/>
            <person name="Morin E."/>
            <person name="Salamov A."/>
            <person name="Lipzen A."/>
            <person name="Mereny Z."/>
            <person name="Hegedus B."/>
            <person name="Baldrian P."/>
            <person name="Stursova M."/>
            <person name="Weitz H."/>
            <person name="Taylor A."/>
            <person name="Grigoriev I.V."/>
            <person name="Nagy L.G."/>
            <person name="Martin F."/>
            <person name="Kauserud H."/>
        </authorList>
    </citation>
    <scope>NUCLEOTIDE SEQUENCE</scope>
    <source>
        <strain evidence="1">CBHHK002</strain>
    </source>
</reference>
<evidence type="ECO:0000313" key="2">
    <source>
        <dbReference type="Proteomes" id="UP001218218"/>
    </source>
</evidence>
<sequence>MGGPKLLYALQKLHRLALVSTVQHSQSILHLLPSIGVPTRAEVDHNISSFFDPEIKPEISHPGSSSLPGNIIMFDGIAIETKCQYCPRRNTILGLCREHASWVNTQVDTMESVETVRTRLAETDPKSMTKVCFGSDATVVAIAPYADIEHYTAVPIVLSPSDKTEKSPELAEWLQTKEHPQGEALHGPVWALGSDGDGVYCLAKFLLCMVKKIEAESDLGKVLTLLLGLNL</sequence>
<organism evidence="1 2">
    <name type="scientific">Mycena albidolilacea</name>
    <dbReference type="NCBI Taxonomy" id="1033008"/>
    <lineage>
        <taxon>Eukaryota</taxon>
        <taxon>Fungi</taxon>
        <taxon>Dikarya</taxon>
        <taxon>Basidiomycota</taxon>
        <taxon>Agaricomycotina</taxon>
        <taxon>Agaricomycetes</taxon>
        <taxon>Agaricomycetidae</taxon>
        <taxon>Agaricales</taxon>
        <taxon>Marasmiineae</taxon>
        <taxon>Mycenaceae</taxon>
        <taxon>Mycena</taxon>
    </lineage>
</organism>
<evidence type="ECO:0000313" key="1">
    <source>
        <dbReference type="EMBL" id="KAJ7314724.1"/>
    </source>
</evidence>
<proteinExistence type="predicted"/>
<accession>A0AAD6ZBF2</accession>
<dbReference type="EMBL" id="JARIHO010000065">
    <property type="protein sequence ID" value="KAJ7314724.1"/>
    <property type="molecule type" value="Genomic_DNA"/>
</dbReference>
<protein>
    <submittedName>
        <fullName evidence="1">Uncharacterized protein</fullName>
    </submittedName>
</protein>